<proteinExistence type="inferred from homology"/>
<dbReference type="AlphaFoldDB" id="D2R8Z2"/>
<gene>
    <name evidence="9" type="primary">cas1</name>
    <name evidence="11" type="ordered locus">Psta_1137</name>
</gene>
<evidence type="ECO:0000256" key="6">
    <source>
        <dbReference type="ARBA" id="ARBA00023118"/>
    </source>
</evidence>
<name>D2R8Z2_PIRSD</name>
<organism evidence="11 12">
    <name type="scientific">Pirellula staleyi (strain ATCC 27377 / DSM 6068 / ICPB 4128)</name>
    <name type="common">Pirella staleyi</name>
    <dbReference type="NCBI Taxonomy" id="530564"/>
    <lineage>
        <taxon>Bacteria</taxon>
        <taxon>Pseudomonadati</taxon>
        <taxon>Planctomycetota</taxon>
        <taxon>Planctomycetia</taxon>
        <taxon>Pirellulales</taxon>
        <taxon>Pirellulaceae</taxon>
        <taxon>Pirellula</taxon>
    </lineage>
</organism>
<protein>
    <recommendedName>
        <fullName evidence="9">CRISPR-associated endonuclease Cas1</fullName>
        <ecNumber evidence="9">3.1.-.-</ecNumber>
    </recommendedName>
</protein>
<evidence type="ECO:0000256" key="2">
    <source>
        <dbReference type="ARBA" id="ARBA00022723"/>
    </source>
</evidence>
<dbReference type="PANTHER" id="PTHR34047">
    <property type="entry name" value="NUCLEAR INTRON MATURASE 1, MITOCHONDRIAL-RELATED"/>
    <property type="match status" value="1"/>
</dbReference>
<dbReference type="CDD" id="cd09634">
    <property type="entry name" value="Cas1_I-II-III"/>
    <property type="match status" value="1"/>
</dbReference>
<dbReference type="PANTHER" id="PTHR34047:SF8">
    <property type="entry name" value="PROTEIN YKFC"/>
    <property type="match status" value="1"/>
</dbReference>
<evidence type="ECO:0000256" key="8">
    <source>
        <dbReference type="ARBA" id="ARBA00034120"/>
    </source>
</evidence>
<comment type="similarity">
    <text evidence="8">Belongs to the bacterial reverse transcriptase family.</text>
</comment>
<dbReference type="GO" id="GO:0051607">
    <property type="term" value="P:defense response to virus"/>
    <property type="evidence" value="ECO:0007669"/>
    <property type="project" value="UniProtKB-UniRule"/>
</dbReference>
<dbReference type="CDD" id="cd01651">
    <property type="entry name" value="RT_G2_intron"/>
    <property type="match status" value="1"/>
</dbReference>
<feature type="binding site" evidence="9">
    <location>
        <position position="769"/>
    </location>
    <ligand>
        <name>Mn(2+)</name>
        <dbReference type="ChEBI" id="CHEBI:29035"/>
    </ligand>
</feature>
<dbReference type="InterPro" id="IPR000477">
    <property type="entry name" value="RT_dom"/>
</dbReference>
<sequence>MQIFRVRVLLRIKTATRMHAHHAAILYALLCEAHAAAHQIDPCIPDGLLLDAPEQARLMLAAGSKYAFGFTLLAPTERQACTVVDHLVRGLRKVGRAKTKPKPALGGNFEVELVEDLVAKQTHRTGHPLQPIAIEAITQEIAALEGLVQLTLQFHSPLRAHRPKKARRDGHQFFDDHYFHPQALLHRLQSRIESLGICPAPFQPHLRPQAAAPLDGWPEPASPLPEDAAEPISHSPIPAVVSNELVWLDVSYGPRHSRKTLGGAVGSVKLDGLQPATIATLVWGQYVRIGEGTRFGFGAYRIAELASDPYVCERSTRLLDLATEHPALDQAASKWDLGGGEVQSAARDLVKGTYQPQPCFRLDIPKSNGDRRQLAIPSRLDRVLQRSILDVIAPALELFFEESSFAYRRGLGRHTAARHLSQAFTDGYRWALHADFFDFFDTIDHKLLRRRLAAYLADPSLVEVIMRWVETGAPHPDHGIPTGAPLSPILANLFLDQFDEAMHSVGRRLVRYADDFVVLFRDQSEAQAVISEVRQAAESLRLELNRDKTHTLHLATSFDFLGLHFEPREIWEVTTIDEPQLIEQLGWKERSRKPSGGVLHPLPGESQLATPLPGTLIAGPGIEEILVHGDVLQFKHQDQRGIESIPLHTLREVVVLGAVSLSHRVLSAIQQNAISLLLLDESANRTAYIDCQNAEPDSAGIEAQVDLIRNPESSLAIARQLISAKLHNYATLADAYPPKSHSGNAHRSLMRLAKDAQQASSLPELLGIEGSGAALWYGEIGMRLSPGFHWERRVAPNAHDPVNILLNLAQTVLYRMTQHAIAQAKLVDTLGFLHQPRAGHAALASDMQEPFRHLMDRAVLETVRRIRPEEFEPDERGPFPVRMKPRALRESLAWIHRILALPCNGAGQSSPTAYRLQIFKQVRSFRRFLMDPGGRFEPFRHP</sequence>
<dbReference type="GO" id="GO:0046872">
    <property type="term" value="F:metal ion binding"/>
    <property type="evidence" value="ECO:0007669"/>
    <property type="project" value="UniProtKB-UniRule"/>
</dbReference>
<dbReference type="InterPro" id="IPR051083">
    <property type="entry name" value="GrpII_Intron_Splice-Mob/Def"/>
</dbReference>
<keyword evidence="5 9" id="KW-0460">Magnesium</keyword>
<evidence type="ECO:0000313" key="12">
    <source>
        <dbReference type="Proteomes" id="UP000001887"/>
    </source>
</evidence>
<keyword evidence="4 9" id="KW-0378">Hydrolase</keyword>
<feature type="domain" description="Reverse transcriptase" evidence="10">
    <location>
        <begin position="345"/>
        <end position="565"/>
    </location>
</feature>
<evidence type="ECO:0000256" key="4">
    <source>
        <dbReference type="ARBA" id="ARBA00022801"/>
    </source>
</evidence>
<dbReference type="InterPro" id="IPR002729">
    <property type="entry name" value="CRISPR-assoc_Cas1"/>
</dbReference>
<dbReference type="GO" id="GO:0016787">
    <property type="term" value="F:hydrolase activity"/>
    <property type="evidence" value="ECO:0007669"/>
    <property type="project" value="UniProtKB-KW"/>
</dbReference>
<keyword evidence="7 9" id="KW-0238">DNA-binding</keyword>
<comment type="cofactor">
    <cofactor evidence="9">
        <name>Mg(2+)</name>
        <dbReference type="ChEBI" id="CHEBI:18420"/>
    </cofactor>
    <cofactor evidence="9">
        <name>Mn(2+)</name>
        <dbReference type="ChEBI" id="CHEBI:29035"/>
    </cofactor>
</comment>
<keyword evidence="9" id="KW-0464">Manganese</keyword>
<dbReference type="GO" id="GO:0043571">
    <property type="term" value="P:maintenance of CRISPR repeat elements"/>
    <property type="evidence" value="ECO:0007669"/>
    <property type="project" value="UniProtKB-UniRule"/>
</dbReference>
<dbReference type="eggNOG" id="COG1518">
    <property type="taxonomic scope" value="Bacteria"/>
</dbReference>
<comment type="similarity">
    <text evidence="9">Belongs to the CRISPR-associated endonuclease Cas1 family.</text>
</comment>
<evidence type="ECO:0000256" key="7">
    <source>
        <dbReference type="ARBA" id="ARBA00023125"/>
    </source>
</evidence>
<comment type="function">
    <text evidence="9">CRISPR (clustered regularly interspaced short palindromic repeat), is an adaptive immune system that provides protection against mobile genetic elements (viruses, transposable elements and conjugative plasmids). CRISPR clusters contain spacers, sequences complementary to antecedent mobile elements, and target invading nucleic acids. CRISPR clusters are transcribed and processed into CRISPR RNA (crRNA). Acts as a dsDNA endonuclease. Involved in the integration of spacer DNA into the CRISPR cassette.</text>
</comment>
<dbReference type="KEGG" id="psl:Psta_1137"/>
<keyword evidence="12" id="KW-1185">Reference proteome</keyword>
<evidence type="ECO:0000256" key="9">
    <source>
        <dbReference type="HAMAP-Rule" id="MF_01470"/>
    </source>
</evidence>
<dbReference type="Proteomes" id="UP000001887">
    <property type="component" value="Chromosome"/>
</dbReference>
<dbReference type="eggNOG" id="COG3344">
    <property type="taxonomic scope" value="Bacteria"/>
</dbReference>
<dbReference type="HOGENOM" id="CLU_311661_0_0_0"/>
<dbReference type="InterPro" id="IPR019267">
    <property type="entry name" value="CRISPR-assoc_Cas6_C"/>
</dbReference>
<dbReference type="InterPro" id="IPR042206">
    <property type="entry name" value="CRISPR-assoc_Cas1_C"/>
</dbReference>
<dbReference type="Pfam" id="PF01867">
    <property type="entry name" value="Cas_Cas1"/>
    <property type="match status" value="1"/>
</dbReference>
<keyword evidence="1 9" id="KW-0540">Nuclease</keyword>
<evidence type="ECO:0000256" key="3">
    <source>
        <dbReference type="ARBA" id="ARBA00022759"/>
    </source>
</evidence>
<feature type="binding site" evidence="9">
    <location>
        <position position="834"/>
    </location>
    <ligand>
        <name>Mn(2+)</name>
        <dbReference type="ChEBI" id="CHEBI:29035"/>
    </ligand>
</feature>
<dbReference type="OrthoDB" id="9803119at2"/>
<comment type="subunit">
    <text evidence="9">Homodimer, forms a heterotetramer with a Cas2 homodimer.</text>
</comment>
<evidence type="ECO:0000313" key="11">
    <source>
        <dbReference type="EMBL" id="ADB15819.1"/>
    </source>
</evidence>
<dbReference type="GO" id="GO:0003677">
    <property type="term" value="F:DNA binding"/>
    <property type="evidence" value="ECO:0007669"/>
    <property type="project" value="UniProtKB-KW"/>
</dbReference>
<dbReference type="PROSITE" id="PS50878">
    <property type="entry name" value="RT_POL"/>
    <property type="match status" value="1"/>
</dbReference>
<keyword evidence="3 9" id="KW-0255">Endonuclease</keyword>
<dbReference type="Gene3D" id="1.20.120.920">
    <property type="entry name" value="CRISPR-associated endonuclease Cas1, C-terminal domain"/>
    <property type="match status" value="1"/>
</dbReference>
<reference evidence="11 12" key="1">
    <citation type="journal article" date="2009" name="Stand. Genomic Sci.">
        <title>Complete genome sequence of Pirellula staleyi type strain (ATCC 27377).</title>
        <authorList>
            <person name="Clum A."/>
            <person name="Tindall B.J."/>
            <person name="Sikorski J."/>
            <person name="Ivanova N."/>
            <person name="Mavrommatis K."/>
            <person name="Lucas S."/>
            <person name="Glavina del Rio T."/>
            <person name="Nolan M."/>
            <person name="Chen F."/>
            <person name="Tice H."/>
            <person name="Pitluck S."/>
            <person name="Cheng J.F."/>
            <person name="Chertkov O."/>
            <person name="Brettin T."/>
            <person name="Han C."/>
            <person name="Detter J.C."/>
            <person name="Kuske C."/>
            <person name="Bruce D."/>
            <person name="Goodwin L."/>
            <person name="Ovchinikova G."/>
            <person name="Pati A."/>
            <person name="Mikhailova N."/>
            <person name="Chen A."/>
            <person name="Palaniappan K."/>
            <person name="Land M."/>
            <person name="Hauser L."/>
            <person name="Chang Y.J."/>
            <person name="Jeffries C.D."/>
            <person name="Chain P."/>
            <person name="Rohde M."/>
            <person name="Goker M."/>
            <person name="Bristow J."/>
            <person name="Eisen J.A."/>
            <person name="Markowitz V."/>
            <person name="Hugenholtz P."/>
            <person name="Kyrpides N.C."/>
            <person name="Klenk H.P."/>
            <person name="Lapidus A."/>
        </authorList>
    </citation>
    <scope>NUCLEOTIDE SEQUENCE [LARGE SCALE GENOMIC DNA]</scope>
    <source>
        <strain evidence="12">ATCC 27377 / DSM 6068 / ICPB 4128</strain>
    </source>
</reference>
<dbReference type="GO" id="GO:0004519">
    <property type="term" value="F:endonuclease activity"/>
    <property type="evidence" value="ECO:0007669"/>
    <property type="project" value="UniProtKB-UniRule"/>
</dbReference>
<dbReference type="SUPFAM" id="SSF56672">
    <property type="entry name" value="DNA/RNA polymerases"/>
    <property type="match status" value="1"/>
</dbReference>
<dbReference type="EC" id="3.1.-.-" evidence="9"/>
<accession>D2R8Z2</accession>
<dbReference type="NCBIfam" id="TIGR00287">
    <property type="entry name" value="cas1"/>
    <property type="match status" value="1"/>
</dbReference>
<evidence type="ECO:0000256" key="1">
    <source>
        <dbReference type="ARBA" id="ARBA00022722"/>
    </source>
</evidence>
<keyword evidence="6 9" id="KW-0051">Antiviral defense</keyword>
<evidence type="ECO:0000259" key="10">
    <source>
        <dbReference type="PROSITE" id="PS50878"/>
    </source>
</evidence>
<keyword evidence="2 9" id="KW-0479">Metal-binding</keyword>
<dbReference type="STRING" id="530564.Psta_1137"/>
<dbReference type="EMBL" id="CP001848">
    <property type="protein sequence ID" value="ADB15819.1"/>
    <property type="molecule type" value="Genomic_DNA"/>
</dbReference>
<dbReference type="HAMAP" id="MF_01470">
    <property type="entry name" value="Cas1"/>
    <property type="match status" value="1"/>
</dbReference>
<dbReference type="InterPro" id="IPR043502">
    <property type="entry name" value="DNA/RNA_pol_sf"/>
</dbReference>
<dbReference type="Pfam" id="PF10040">
    <property type="entry name" value="CRISPR_Cas6"/>
    <property type="match status" value="1"/>
</dbReference>
<feature type="binding site" evidence="9">
    <location>
        <position position="849"/>
    </location>
    <ligand>
        <name>Mn(2+)</name>
        <dbReference type="ChEBI" id="CHEBI:29035"/>
    </ligand>
</feature>
<dbReference type="Pfam" id="PF00078">
    <property type="entry name" value="RVT_1"/>
    <property type="match status" value="1"/>
</dbReference>
<evidence type="ECO:0000256" key="5">
    <source>
        <dbReference type="ARBA" id="ARBA00022842"/>
    </source>
</evidence>